<gene>
    <name evidence="13" type="ORF">AWRI3579_g901</name>
</gene>
<reference evidence="14" key="1">
    <citation type="journal article" date="2016" name="Genome Announc.">
        <title>Genome sequences of three species of Hanseniaspora isolated from spontaneous wine fermentations.</title>
        <authorList>
            <person name="Sternes P.R."/>
            <person name="Lee D."/>
            <person name="Kutyna D.R."/>
            <person name="Borneman A.R."/>
        </authorList>
    </citation>
    <scope>NUCLEOTIDE SEQUENCE [LARGE SCALE GENOMIC DNA]</scope>
    <source>
        <strain evidence="14">AWRI3579</strain>
    </source>
</reference>
<evidence type="ECO:0000256" key="4">
    <source>
        <dbReference type="ARBA" id="ARBA00022502"/>
    </source>
</evidence>
<evidence type="ECO:0000256" key="6">
    <source>
        <dbReference type="ARBA" id="ARBA00022679"/>
    </source>
</evidence>
<comment type="similarity">
    <text evidence="3">Belongs to the glycosyltransferase 22 family. PIGB subfamily.</text>
</comment>
<protein>
    <recommendedName>
        <fullName evidence="12">Mannosyltransferase</fullName>
        <ecNumber evidence="12">2.4.1.-</ecNumber>
    </recommendedName>
</protein>
<evidence type="ECO:0000313" key="13">
    <source>
        <dbReference type="EMBL" id="OEJ88552.1"/>
    </source>
</evidence>
<evidence type="ECO:0000313" key="14">
    <source>
        <dbReference type="Proteomes" id="UP000095728"/>
    </source>
</evidence>
<comment type="caution">
    <text evidence="13">The sequence shown here is derived from an EMBL/GenBank/DDBJ whole genome shotgun (WGS) entry which is preliminary data.</text>
</comment>
<evidence type="ECO:0000256" key="11">
    <source>
        <dbReference type="ARBA" id="ARBA00024708"/>
    </source>
</evidence>
<feature type="transmembrane region" description="Helical" evidence="12">
    <location>
        <begin position="20"/>
        <end position="36"/>
    </location>
</feature>
<dbReference type="GO" id="GO:0006506">
    <property type="term" value="P:GPI anchor biosynthetic process"/>
    <property type="evidence" value="ECO:0007669"/>
    <property type="project" value="UniProtKB-UniPathway"/>
</dbReference>
<evidence type="ECO:0000256" key="3">
    <source>
        <dbReference type="ARBA" id="ARBA00006065"/>
    </source>
</evidence>
<sequence length="595" mass="69932">MVNQGIVGASSFKKLLKPLIVFRVLSALLINSYFQADEFWQCLEPAHYKAFGYGELTWEWKEGLRSYAFPFLFQMVYNVCKLISLVCTWALLYCENFCQNIMMHSTSLKKYDFFWDVLDYVHYLRLNFPADIEYYSVIYLPKVAMALIAAVGEYYTIGLIYKVYLLTFAKKYPKDANAIIKIALVLTLSNFFNCFFITRTFINSFEMSVTAIALYYWPWSDSLEELRSPFFRLSLFLSFFMCLQRPTNGLTWFCFGLYTVYKLLSKKKFAEIKTLMFNITTMGALAVVLNCCIDFYFYHELCFPVLKFIKFNVTKSLSVFYGSAPWHFHIAQSFPIINGYSLPLVIYGLVTFFDTPNAHIFSIMKVTVLFTTTVFSLIKHKEFRFLFPMQPLFMVFSTFSLFAISKKYALKLESFAYLITPIASVIAALVIVRFQETGVIQVIDLLHNLPYPIESAGFIMPCHSTPWQSHLHRPNINDLWAITCEPPLHLLEEADSDSLIKSYMDESDYLYDNIHKFIYLNFPPVFNKKLRSPEKTFLHEWPEYLIIFEHMDSEFMKKKLEDSAYFEYARFFNSWSHWDSRRSGDVIVYHKPSWK</sequence>
<keyword evidence="6 13" id="KW-0808">Transferase</keyword>
<dbReference type="GO" id="GO:0000026">
    <property type="term" value="F:alpha-1,2-mannosyltransferase activity"/>
    <property type="evidence" value="ECO:0007669"/>
    <property type="project" value="TreeGrafter"/>
</dbReference>
<dbReference type="Pfam" id="PF03901">
    <property type="entry name" value="Glyco_transf_22"/>
    <property type="match status" value="1"/>
</dbReference>
<feature type="transmembrane region" description="Helical" evidence="12">
    <location>
        <begin position="71"/>
        <end position="94"/>
    </location>
</feature>
<feature type="transmembrane region" description="Helical" evidence="12">
    <location>
        <begin position="275"/>
        <end position="298"/>
    </location>
</feature>
<feature type="transmembrane region" description="Helical" evidence="12">
    <location>
        <begin position="415"/>
        <end position="434"/>
    </location>
</feature>
<dbReference type="UniPathway" id="UPA00196"/>
<keyword evidence="14" id="KW-1185">Reference proteome</keyword>
<dbReference type="PANTHER" id="PTHR22760">
    <property type="entry name" value="GLYCOSYLTRANSFERASE"/>
    <property type="match status" value="1"/>
</dbReference>
<dbReference type="InterPro" id="IPR005599">
    <property type="entry name" value="GPI_mannosylTrfase"/>
</dbReference>
<organism evidence="13 14">
    <name type="scientific">Hanseniaspora osmophila</name>
    <dbReference type="NCBI Taxonomy" id="56408"/>
    <lineage>
        <taxon>Eukaryota</taxon>
        <taxon>Fungi</taxon>
        <taxon>Dikarya</taxon>
        <taxon>Ascomycota</taxon>
        <taxon>Saccharomycotina</taxon>
        <taxon>Saccharomycetes</taxon>
        <taxon>Saccharomycodales</taxon>
        <taxon>Saccharomycodaceae</taxon>
        <taxon>Hanseniaspora</taxon>
    </lineage>
</organism>
<comment type="subcellular location">
    <subcellularLocation>
        <location evidence="1 12">Endoplasmic reticulum membrane</location>
        <topology evidence="1 12">Multi-pass membrane protein</topology>
    </subcellularLocation>
</comment>
<proteinExistence type="inferred from homology"/>
<evidence type="ECO:0000256" key="7">
    <source>
        <dbReference type="ARBA" id="ARBA00022692"/>
    </source>
</evidence>
<dbReference type="OrthoDB" id="416834at2759"/>
<keyword evidence="8 12" id="KW-0256">Endoplasmic reticulum</keyword>
<name>A0A1E5RNU2_9ASCO</name>
<comment type="function">
    <text evidence="11">Mannosyltransferase involved in glycosylphosphatidylinositol-anchor biosynthesis. Transfers the third mannose to Man2-GlcN-acyl-PI during GPI precursor assembly.</text>
</comment>
<keyword evidence="10 12" id="KW-0472">Membrane</keyword>
<feature type="transmembrane region" description="Helical" evidence="12">
    <location>
        <begin position="176"/>
        <end position="196"/>
    </location>
</feature>
<feature type="transmembrane region" description="Helical" evidence="12">
    <location>
        <begin position="385"/>
        <end position="403"/>
    </location>
</feature>
<dbReference type="PANTHER" id="PTHR22760:SF4">
    <property type="entry name" value="GPI MANNOSYLTRANSFERASE 3"/>
    <property type="match status" value="1"/>
</dbReference>
<evidence type="ECO:0000256" key="2">
    <source>
        <dbReference type="ARBA" id="ARBA00004687"/>
    </source>
</evidence>
<feature type="transmembrane region" description="Helical" evidence="12">
    <location>
        <begin position="143"/>
        <end position="164"/>
    </location>
</feature>
<dbReference type="InParanoid" id="A0A1E5RNU2"/>
<evidence type="ECO:0000256" key="5">
    <source>
        <dbReference type="ARBA" id="ARBA00022676"/>
    </source>
</evidence>
<keyword evidence="5 12" id="KW-0328">Glycosyltransferase</keyword>
<dbReference type="Proteomes" id="UP000095728">
    <property type="component" value="Unassembled WGS sequence"/>
</dbReference>
<keyword evidence="7 12" id="KW-0812">Transmembrane</keyword>
<dbReference type="STRING" id="56408.A0A1E5RNU2"/>
<evidence type="ECO:0000256" key="9">
    <source>
        <dbReference type="ARBA" id="ARBA00022989"/>
    </source>
</evidence>
<keyword evidence="4" id="KW-0337">GPI-anchor biosynthesis</keyword>
<dbReference type="FunCoup" id="A0A1E5RNU2">
    <property type="interactions" value="868"/>
</dbReference>
<comment type="pathway">
    <text evidence="2">Glycolipid biosynthesis; glycosylphosphatidylinositol-anchor biosynthesis.</text>
</comment>
<dbReference type="EMBL" id="LPNM01000005">
    <property type="protein sequence ID" value="OEJ88552.1"/>
    <property type="molecule type" value="Genomic_DNA"/>
</dbReference>
<keyword evidence="9 12" id="KW-1133">Transmembrane helix</keyword>
<accession>A0A1E5RNU2</accession>
<dbReference type="EC" id="2.4.1.-" evidence="12"/>
<evidence type="ECO:0000256" key="12">
    <source>
        <dbReference type="RuleBase" id="RU363075"/>
    </source>
</evidence>
<evidence type="ECO:0000256" key="10">
    <source>
        <dbReference type="ARBA" id="ARBA00023136"/>
    </source>
</evidence>
<dbReference type="GO" id="GO:0005789">
    <property type="term" value="C:endoplasmic reticulum membrane"/>
    <property type="evidence" value="ECO:0007669"/>
    <property type="project" value="UniProtKB-SubCell"/>
</dbReference>
<feature type="transmembrane region" description="Helical" evidence="12">
    <location>
        <begin position="358"/>
        <end position="378"/>
    </location>
</feature>
<evidence type="ECO:0000256" key="8">
    <source>
        <dbReference type="ARBA" id="ARBA00022824"/>
    </source>
</evidence>
<dbReference type="AlphaFoldDB" id="A0A1E5RNU2"/>
<evidence type="ECO:0000256" key="1">
    <source>
        <dbReference type="ARBA" id="ARBA00004477"/>
    </source>
</evidence>